<evidence type="ECO:0000259" key="3">
    <source>
        <dbReference type="PROSITE" id="PS51186"/>
    </source>
</evidence>
<protein>
    <recommendedName>
        <fullName evidence="3">N-acetyltransferase domain-containing protein</fullName>
    </recommendedName>
</protein>
<keyword evidence="2" id="KW-0012">Acyltransferase</keyword>
<feature type="domain" description="N-acetyltransferase" evidence="3">
    <location>
        <begin position="48"/>
        <end position="173"/>
    </location>
</feature>
<dbReference type="PANTHER" id="PTHR45910:SF1">
    <property type="entry name" value="N-ALPHA-ACETYLTRANSFERASE 20"/>
    <property type="match status" value="1"/>
</dbReference>
<dbReference type="AlphaFoldDB" id="A0A843WLP6"/>
<evidence type="ECO:0000256" key="1">
    <source>
        <dbReference type="ARBA" id="ARBA00022679"/>
    </source>
</evidence>
<gene>
    <name evidence="4" type="ORF">Taro_041445</name>
</gene>
<accession>A0A843WLP6</accession>
<dbReference type="GO" id="GO:0004596">
    <property type="term" value="F:protein-N-terminal amino-acid acetyltransferase activity"/>
    <property type="evidence" value="ECO:0007669"/>
    <property type="project" value="TreeGrafter"/>
</dbReference>
<feature type="non-terminal residue" evidence="4">
    <location>
        <position position="196"/>
    </location>
</feature>
<keyword evidence="5" id="KW-1185">Reference proteome</keyword>
<dbReference type="PANTHER" id="PTHR45910">
    <property type="entry name" value="N-ALPHA-ACETYLTRANSFERASE 20"/>
    <property type="match status" value="1"/>
</dbReference>
<proteinExistence type="predicted"/>
<dbReference type="Pfam" id="PF00583">
    <property type="entry name" value="Acetyltransf_1"/>
    <property type="match status" value="1"/>
</dbReference>
<dbReference type="OrthoDB" id="10264728at2759"/>
<name>A0A843WLP6_COLES</name>
<organism evidence="4 5">
    <name type="scientific">Colocasia esculenta</name>
    <name type="common">Wild taro</name>
    <name type="synonym">Arum esculentum</name>
    <dbReference type="NCBI Taxonomy" id="4460"/>
    <lineage>
        <taxon>Eukaryota</taxon>
        <taxon>Viridiplantae</taxon>
        <taxon>Streptophyta</taxon>
        <taxon>Embryophyta</taxon>
        <taxon>Tracheophyta</taxon>
        <taxon>Spermatophyta</taxon>
        <taxon>Magnoliopsida</taxon>
        <taxon>Liliopsida</taxon>
        <taxon>Araceae</taxon>
        <taxon>Aroideae</taxon>
        <taxon>Colocasieae</taxon>
        <taxon>Colocasia</taxon>
    </lineage>
</organism>
<dbReference type="GO" id="GO:0031416">
    <property type="term" value="C:NatB complex"/>
    <property type="evidence" value="ECO:0007669"/>
    <property type="project" value="TreeGrafter"/>
</dbReference>
<dbReference type="InterPro" id="IPR051646">
    <property type="entry name" value="NatB_acetyltransferase_subunit"/>
</dbReference>
<dbReference type="EMBL" id="NMUH01004156">
    <property type="protein sequence ID" value="MQM08586.1"/>
    <property type="molecule type" value="Genomic_DNA"/>
</dbReference>
<evidence type="ECO:0000313" key="4">
    <source>
        <dbReference type="EMBL" id="MQM08586.1"/>
    </source>
</evidence>
<evidence type="ECO:0000313" key="5">
    <source>
        <dbReference type="Proteomes" id="UP000652761"/>
    </source>
</evidence>
<dbReference type="Gene3D" id="3.40.630.30">
    <property type="match status" value="2"/>
</dbReference>
<keyword evidence="1" id="KW-0808">Transferase</keyword>
<dbReference type="Proteomes" id="UP000652761">
    <property type="component" value="Unassembled WGS sequence"/>
</dbReference>
<reference evidence="4" key="1">
    <citation type="submission" date="2017-07" db="EMBL/GenBank/DDBJ databases">
        <title>Taro Niue Genome Assembly and Annotation.</title>
        <authorList>
            <person name="Atibalentja N."/>
            <person name="Keating K."/>
            <person name="Fields C.J."/>
        </authorList>
    </citation>
    <scope>NUCLEOTIDE SEQUENCE</scope>
    <source>
        <strain evidence="4">Niue_2</strain>
        <tissue evidence="4">Leaf</tissue>
    </source>
</reference>
<sequence>KGYSWRPSCRRSVLLHFGTWECCREAAYLPCRAPFSGVNHTPPSPEMTTIRRFTCNDLLRFASVNFDHLTETFNMSFYMTYMARWPDYFHVAEAPGNKIMGYKYRRQKLAKKLMHLLEDISDKDKAYFVDLFVRASNMPAIKMYEKLGYVIYRRVLRYYSGEEDGLDMRKALSQDVEKKSIIPFKRPITPDELEYD</sequence>
<dbReference type="InterPro" id="IPR000182">
    <property type="entry name" value="GNAT_dom"/>
</dbReference>
<evidence type="ECO:0000256" key="2">
    <source>
        <dbReference type="ARBA" id="ARBA00023315"/>
    </source>
</evidence>
<comment type="caution">
    <text evidence="4">The sequence shown here is derived from an EMBL/GenBank/DDBJ whole genome shotgun (WGS) entry which is preliminary data.</text>
</comment>
<dbReference type="PROSITE" id="PS51186">
    <property type="entry name" value="GNAT"/>
    <property type="match status" value="1"/>
</dbReference>
<dbReference type="SUPFAM" id="SSF55729">
    <property type="entry name" value="Acyl-CoA N-acyltransferases (Nat)"/>
    <property type="match status" value="1"/>
</dbReference>
<dbReference type="InterPro" id="IPR016181">
    <property type="entry name" value="Acyl_CoA_acyltransferase"/>
</dbReference>